<dbReference type="EMBL" id="JBBPBN010000022">
    <property type="protein sequence ID" value="KAK9012029.1"/>
    <property type="molecule type" value="Genomic_DNA"/>
</dbReference>
<organism evidence="2 3">
    <name type="scientific">Hibiscus sabdariffa</name>
    <name type="common">roselle</name>
    <dbReference type="NCBI Taxonomy" id="183260"/>
    <lineage>
        <taxon>Eukaryota</taxon>
        <taxon>Viridiplantae</taxon>
        <taxon>Streptophyta</taxon>
        <taxon>Embryophyta</taxon>
        <taxon>Tracheophyta</taxon>
        <taxon>Spermatophyta</taxon>
        <taxon>Magnoliopsida</taxon>
        <taxon>eudicotyledons</taxon>
        <taxon>Gunneridae</taxon>
        <taxon>Pentapetalae</taxon>
        <taxon>rosids</taxon>
        <taxon>malvids</taxon>
        <taxon>Malvales</taxon>
        <taxon>Malvaceae</taxon>
        <taxon>Malvoideae</taxon>
        <taxon>Hibiscus</taxon>
    </lineage>
</organism>
<evidence type="ECO:0000313" key="3">
    <source>
        <dbReference type="Proteomes" id="UP001396334"/>
    </source>
</evidence>
<dbReference type="Proteomes" id="UP001396334">
    <property type="component" value="Unassembled WGS sequence"/>
</dbReference>
<comment type="caution">
    <text evidence="2">The sequence shown here is derived from an EMBL/GenBank/DDBJ whole genome shotgun (WGS) entry which is preliminary data.</text>
</comment>
<accession>A0ABR2RGH5</accession>
<keyword evidence="3" id="KW-1185">Reference proteome</keyword>
<gene>
    <name evidence="2" type="ORF">V6N11_040099</name>
</gene>
<evidence type="ECO:0000256" key="1">
    <source>
        <dbReference type="SAM" id="MobiDB-lite"/>
    </source>
</evidence>
<sequence length="419" mass="44433">MPLENPISPISQDFHENLGGRPLEGISQVGAPMVLERPASPVAIEDQRIAKKGKSGEGDVDGSLVNAGVKGMDTDFSESMHMDDAGVADNLVQQAVRGDKQHVSYASATANGSVSRDNSLLDSDVIEDVCPGVGATVEVQPIKDAANVNFSTEVNTTTTDLYGPWMVVSTRRRRAVAPDVNRRAGVTDRRKGSRFAVLQNTVPVDVADSVDVQNSGLEDGAEKMVSNAIPEVIPSPSIVGSQRQVQRNAAYMDSNLGRKSKQNMVGSNGGSSITIVPLGTGNRSEVVEHVLSRKSGNHTAFSIIDEGINDRGARRSKGGSGGSQTGRIGKENAAKGLRIHKTVDFRPPRRAILVEWTPYVSNAGNKASNPIQMELCNDNDPGDRQVQDEVVTVIAEDATIVGDMVGLDLPSGQGSNPLH</sequence>
<name>A0ABR2RGH5_9ROSI</name>
<feature type="region of interest" description="Disordered" evidence="1">
    <location>
        <begin position="309"/>
        <end position="331"/>
    </location>
</feature>
<protein>
    <submittedName>
        <fullName evidence="2">Uncharacterized protein</fullName>
    </submittedName>
</protein>
<reference evidence="2 3" key="1">
    <citation type="journal article" date="2024" name="G3 (Bethesda)">
        <title>Genome assembly of Hibiscus sabdariffa L. provides insights into metabolisms of medicinal natural products.</title>
        <authorList>
            <person name="Kim T."/>
        </authorList>
    </citation>
    <scope>NUCLEOTIDE SEQUENCE [LARGE SCALE GENOMIC DNA]</scope>
    <source>
        <strain evidence="2">TK-2024</strain>
        <tissue evidence="2">Old leaves</tissue>
    </source>
</reference>
<proteinExistence type="predicted"/>
<evidence type="ECO:0000313" key="2">
    <source>
        <dbReference type="EMBL" id="KAK9012029.1"/>
    </source>
</evidence>